<keyword evidence="4" id="KW-1185">Reference proteome</keyword>
<evidence type="ECO:0000313" key="3">
    <source>
        <dbReference type="EMBL" id="NNH71390.1"/>
    </source>
</evidence>
<dbReference type="GO" id="GO:0016491">
    <property type="term" value="F:oxidoreductase activity"/>
    <property type="evidence" value="ECO:0007669"/>
    <property type="project" value="UniProtKB-KW"/>
</dbReference>
<dbReference type="EMBL" id="JABELX010000005">
    <property type="protein sequence ID" value="NNH71390.1"/>
    <property type="molecule type" value="Genomic_DNA"/>
</dbReference>
<evidence type="ECO:0000259" key="2">
    <source>
        <dbReference type="Pfam" id="PF00248"/>
    </source>
</evidence>
<dbReference type="InterPro" id="IPR023210">
    <property type="entry name" value="NADP_OxRdtase_dom"/>
</dbReference>
<gene>
    <name evidence="3" type="ORF">HLB23_16215</name>
</gene>
<dbReference type="PANTHER" id="PTHR43625:SF40">
    <property type="entry name" value="ALDO-KETO REDUCTASE YAKC [NADP(+)]"/>
    <property type="match status" value="1"/>
</dbReference>
<reference evidence="3 4" key="1">
    <citation type="submission" date="2020-05" db="EMBL/GenBank/DDBJ databases">
        <title>MicrobeNet Type strains.</title>
        <authorList>
            <person name="Nicholson A.C."/>
        </authorList>
    </citation>
    <scope>NUCLEOTIDE SEQUENCE [LARGE SCALE GENOMIC DNA]</scope>
    <source>
        <strain evidence="3 4">JCM 3224</strain>
    </source>
</reference>
<name>A0A849C4N0_9NOCA</name>
<dbReference type="AlphaFoldDB" id="A0A849C4N0"/>
<dbReference type="Gene3D" id="3.20.20.100">
    <property type="entry name" value="NADP-dependent oxidoreductase domain"/>
    <property type="match status" value="1"/>
</dbReference>
<dbReference type="PANTHER" id="PTHR43625">
    <property type="entry name" value="AFLATOXIN B1 ALDEHYDE REDUCTASE"/>
    <property type="match status" value="1"/>
</dbReference>
<comment type="caution">
    <text evidence="3">The sequence shown here is derived from an EMBL/GenBank/DDBJ whole genome shotgun (WGS) entry which is preliminary data.</text>
</comment>
<dbReference type="InterPro" id="IPR050791">
    <property type="entry name" value="Aldo-Keto_reductase"/>
</dbReference>
<evidence type="ECO:0000313" key="4">
    <source>
        <dbReference type="Proteomes" id="UP000586827"/>
    </source>
</evidence>
<keyword evidence="1" id="KW-0560">Oxidoreductase</keyword>
<evidence type="ECO:0000256" key="1">
    <source>
        <dbReference type="ARBA" id="ARBA00023002"/>
    </source>
</evidence>
<sequence>MPWWHADNYDANAHIIGQLTELATAEGVTVSQLALAWTLAQRDYIVPIPGSRNPDRVAQNVAASDIALTAEDLARIAAIAPVGGHGGRGTPSPWL</sequence>
<dbReference type="SUPFAM" id="SSF51430">
    <property type="entry name" value="NAD(P)-linked oxidoreductase"/>
    <property type="match status" value="1"/>
</dbReference>
<dbReference type="GO" id="GO:0005737">
    <property type="term" value="C:cytoplasm"/>
    <property type="evidence" value="ECO:0007669"/>
    <property type="project" value="TreeGrafter"/>
</dbReference>
<accession>A0A849C4N0</accession>
<dbReference type="Pfam" id="PF00248">
    <property type="entry name" value="Aldo_ket_red"/>
    <property type="match status" value="1"/>
</dbReference>
<dbReference type="InterPro" id="IPR036812">
    <property type="entry name" value="NAD(P)_OxRdtase_dom_sf"/>
</dbReference>
<feature type="domain" description="NADP-dependent oxidoreductase" evidence="2">
    <location>
        <begin position="9"/>
        <end position="79"/>
    </location>
</feature>
<dbReference type="Proteomes" id="UP000586827">
    <property type="component" value="Unassembled WGS sequence"/>
</dbReference>
<protein>
    <recommendedName>
        <fullName evidence="2">NADP-dependent oxidoreductase domain-containing protein</fullName>
    </recommendedName>
</protein>
<organism evidence="3 4">
    <name type="scientific">Nocardia uniformis</name>
    <dbReference type="NCBI Taxonomy" id="53432"/>
    <lineage>
        <taxon>Bacteria</taxon>
        <taxon>Bacillati</taxon>
        <taxon>Actinomycetota</taxon>
        <taxon>Actinomycetes</taxon>
        <taxon>Mycobacteriales</taxon>
        <taxon>Nocardiaceae</taxon>
        <taxon>Nocardia</taxon>
    </lineage>
</organism>
<proteinExistence type="predicted"/>